<evidence type="ECO:0000313" key="3">
    <source>
        <dbReference type="Proteomes" id="UP000679690"/>
    </source>
</evidence>
<organism evidence="2 3">
    <name type="scientific">Actinoplanes flavus</name>
    <dbReference type="NCBI Taxonomy" id="2820290"/>
    <lineage>
        <taxon>Bacteria</taxon>
        <taxon>Bacillati</taxon>
        <taxon>Actinomycetota</taxon>
        <taxon>Actinomycetes</taxon>
        <taxon>Micromonosporales</taxon>
        <taxon>Micromonosporaceae</taxon>
        <taxon>Actinoplanes</taxon>
    </lineage>
</organism>
<dbReference type="EMBL" id="JAGFNS010000020">
    <property type="protein sequence ID" value="MBO3741404.1"/>
    <property type="molecule type" value="Genomic_DNA"/>
</dbReference>
<dbReference type="InterPro" id="IPR017517">
    <property type="entry name" value="Maleyloyr_isom"/>
</dbReference>
<evidence type="ECO:0000313" key="2">
    <source>
        <dbReference type="EMBL" id="MBO3741404.1"/>
    </source>
</evidence>
<sequence>MNPEIYRLTSRNRLMIADFLESLDDAAWAAQTLCEGWTVRHLAAHLVQPMMIGFGRFFLASIRHRGDTDRTVDHFTRRLARHSPAELIALLRQHAPDEVNPPRVGPAGPFAETCVHLRDIARPLGLPDDVPAGHWRILLGYLTSADPRPAPALAPPGRLDGLRLAATDTDWSAGEGALITGPIEALGMAATGRTAALPDLTGPGVALLRARLKARD</sequence>
<proteinExistence type="predicted"/>
<dbReference type="NCBIfam" id="TIGR03083">
    <property type="entry name" value="maleylpyruvate isomerase family mycothiol-dependent enzyme"/>
    <property type="match status" value="1"/>
</dbReference>
<dbReference type="Proteomes" id="UP000679690">
    <property type="component" value="Unassembled WGS sequence"/>
</dbReference>
<reference evidence="2 3" key="1">
    <citation type="submission" date="2021-03" db="EMBL/GenBank/DDBJ databases">
        <title>Actinoplanes flavus sp. nov., a novel actinomycete isolated from Coconut Palm rhizosphere soil.</title>
        <authorList>
            <person name="Luo X."/>
        </authorList>
    </citation>
    <scope>NUCLEOTIDE SEQUENCE [LARGE SCALE GENOMIC DNA]</scope>
    <source>
        <strain evidence="2 3">NEAU-H7</strain>
    </source>
</reference>
<name>A0ABS3US61_9ACTN</name>
<keyword evidence="2" id="KW-0413">Isomerase</keyword>
<keyword evidence="3" id="KW-1185">Reference proteome</keyword>
<dbReference type="InterPro" id="IPR034660">
    <property type="entry name" value="DinB/YfiT-like"/>
</dbReference>
<gene>
    <name evidence="2" type="ORF">J5X75_28235</name>
</gene>
<evidence type="ECO:0000259" key="1">
    <source>
        <dbReference type="Pfam" id="PF11716"/>
    </source>
</evidence>
<dbReference type="RefSeq" id="WP_208470541.1">
    <property type="nucleotide sequence ID" value="NZ_JAGFNS010000020.1"/>
</dbReference>
<dbReference type="GO" id="GO:0016853">
    <property type="term" value="F:isomerase activity"/>
    <property type="evidence" value="ECO:0007669"/>
    <property type="project" value="UniProtKB-KW"/>
</dbReference>
<dbReference type="Pfam" id="PF11716">
    <property type="entry name" value="MDMPI_N"/>
    <property type="match status" value="1"/>
</dbReference>
<dbReference type="SUPFAM" id="SSF109854">
    <property type="entry name" value="DinB/YfiT-like putative metalloenzymes"/>
    <property type="match status" value="1"/>
</dbReference>
<comment type="caution">
    <text evidence="2">The sequence shown here is derived from an EMBL/GenBank/DDBJ whole genome shotgun (WGS) entry which is preliminary data.</text>
</comment>
<accession>A0ABS3US61</accession>
<feature type="domain" description="Mycothiol-dependent maleylpyruvate isomerase metal-binding" evidence="1">
    <location>
        <begin position="16"/>
        <end position="97"/>
    </location>
</feature>
<dbReference type="Gene3D" id="1.20.120.450">
    <property type="entry name" value="dinb family like domain"/>
    <property type="match status" value="1"/>
</dbReference>
<protein>
    <submittedName>
        <fullName evidence="2">Maleylpyruvate isomerase family mycothiol-dependent enzyme</fullName>
    </submittedName>
</protein>
<dbReference type="InterPro" id="IPR024344">
    <property type="entry name" value="MDMPI_metal-binding"/>
</dbReference>